<keyword evidence="3" id="KW-1185">Reference proteome</keyword>
<reference evidence="1 3" key="1">
    <citation type="submission" date="2019-07" db="EMBL/GenBank/DDBJ databases">
        <title>R&amp;d 2014.</title>
        <authorList>
            <person name="Klenk H.-P."/>
        </authorList>
    </citation>
    <scope>NUCLEOTIDE SEQUENCE [LARGE SCALE GENOMIC DNA]</scope>
    <source>
        <strain evidence="1 3">DSM 43194</strain>
    </source>
</reference>
<evidence type="ECO:0000313" key="2">
    <source>
        <dbReference type="EMBL" id="TWH16001.1"/>
    </source>
</evidence>
<dbReference type="Proteomes" id="UP000317303">
    <property type="component" value="Unassembled WGS sequence"/>
</dbReference>
<evidence type="ECO:0000313" key="3">
    <source>
        <dbReference type="Proteomes" id="UP000317303"/>
    </source>
</evidence>
<evidence type="ECO:0000313" key="1">
    <source>
        <dbReference type="EMBL" id="TWH15938.1"/>
    </source>
</evidence>
<proteinExistence type="predicted"/>
<accession>A0A660C3N5</accession>
<sequence length="52" mass="5441">MKGKKLLIIAVVGLVLFLIIGSPERAAGIVRDGFGLLGDAAQNIVEFAANIF</sequence>
<protein>
    <submittedName>
        <fullName evidence="1">Uncharacterized protein</fullName>
    </submittedName>
</protein>
<dbReference type="AlphaFoldDB" id="A0A660C3N5"/>
<name>A0A660C3N5_9PSEU</name>
<organism evidence="1 3">
    <name type="scientific">Prauserella rugosa</name>
    <dbReference type="NCBI Taxonomy" id="43354"/>
    <lineage>
        <taxon>Bacteria</taxon>
        <taxon>Bacillati</taxon>
        <taxon>Actinomycetota</taxon>
        <taxon>Actinomycetes</taxon>
        <taxon>Pseudonocardiales</taxon>
        <taxon>Pseudonocardiaceae</taxon>
        <taxon>Prauserella</taxon>
    </lineage>
</organism>
<dbReference type="RefSeq" id="WP_157575532.1">
    <property type="nucleotide sequence ID" value="NZ_JOIJ01000025.1"/>
</dbReference>
<comment type="caution">
    <text evidence="1">The sequence shown here is derived from an EMBL/GenBank/DDBJ whole genome shotgun (WGS) entry which is preliminary data.</text>
</comment>
<dbReference type="EMBL" id="VLJV01000002">
    <property type="protein sequence ID" value="TWH16001.1"/>
    <property type="molecule type" value="Genomic_DNA"/>
</dbReference>
<gene>
    <name evidence="1" type="ORF">JD82_04926</name>
    <name evidence="2" type="ORF">JD82_04989</name>
</gene>
<dbReference type="EMBL" id="VLJV01000002">
    <property type="protein sequence ID" value="TWH15938.1"/>
    <property type="molecule type" value="Genomic_DNA"/>
</dbReference>